<name>A0A2V1E0M7_9PLEO</name>
<dbReference type="OrthoDB" id="5392779at2759"/>
<evidence type="ECO:0000259" key="5">
    <source>
        <dbReference type="PROSITE" id="PS00463"/>
    </source>
</evidence>
<dbReference type="PANTHER" id="PTHR47840">
    <property type="entry name" value="ZN(II)2CYS6 TRANSCRIPTION FACTOR (EUROFUNG)-RELATED"/>
    <property type="match status" value="1"/>
</dbReference>
<dbReference type="EMBL" id="KZ805327">
    <property type="protein sequence ID" value="PVI03859.1"/>
    <property type="molecule type" value="Genomic_DNA"/>
</dbReference>
<protein>
    <recommendedName>
        <fullName evidence="5">Zn(2)-C6 fungal-type domain-containing protein</fullName>
    </recommendedName>
</protein>
<dbReference type="Proteomes" id="UP000244855">
    <property type="component" value="Unassembled WGS sequence"/>
</dbReference>
<feature type="region of interest" description="Disordered" evidence="4">
    <location>
        <begin position="99"/>
        <end position="131"/>
    </location>
</feature>
<evidence type="ECO:0000313" key="7">
    <source>
        <dbReference type="Proteomes" id="UP000244855"/>
    </source>
</evidence>
<evidence type="ECO:0000256" key="3">
    <source>
        <dbReference type="ARBA" id="ARBA00023242"/>
    </source>
</evidence>
<accession>A0A2V1E0M7</accession>
<evidence type="ECO:0000256" key="4">
    <source>
        <dbReference type="SAM" id="MobiDB-lite"/>
    </source>
</evidence>
<dbReference type="SUPFAM" id="SSF57701">
    <property type="entry name" value="Zn2/Cys6 DNA-binding domain"/>
    <property type="match status" value="1"/>
</dbReference>
<dbReference type="GO" id="GO:0008270">
    <property type="term" value="F:zinc ion binding"/>
    <property type="evidence" value="ECO:0007669"/>
    <property type="project" value="InterPro"/>
</dbReference>
<proteinExistence type="predicted"/>
<dbReference type="Gene3D" id="4.10.240.10">
    <property type="entry name" value="Zn(2)-C6 fungal-type DNA-binding domain"/>
    <property type="match status" value="1"/>
</dbReference>
<evidence type="ECO:0000256" key="2">
    <source>
        <dbReference type="ARBA" id="ARBA00023163"/>
    </source>
</evidence>
<dbReference type="PROSITE" id="PS00463">
    <property type="entry name" value="ZN2_CY6_FUNGAL_1"/>
    <property type="match status" value="1"/>
</dbReference>
<dbReference type="GO" id="GO:0000981">
    <property type="term" value="F:DNA-binding transcription factor activity, RNA polymerase II-specific"/>
    <property type="evidence" value="ECO:0007669"/>
    <property type="project" value="InterPro"/>
</dbReference>
<dbReference type="InterPro" id="IPR001138">
    <property type="entry name" value="Zn2Cys6_DnaBD"/>
</dbReference>
<sequence length="750" mass="84257">MEQSPIHSPAPKKRKLRKGTHSCWECKRRKAKCVFTDSEDSVCVGCRNRGTVCVGQDEKALWVDQEGGGETKVANKRLERVEFMLETLLKDRGLLPKTSGNTERLLPELPNEVPSTNPVSDEAHNTSKIRDTNPTLSQTLYALLPSSQECLAVCEKAEFIPCFFQQLLNRNFLDVCNTFPELVLTKSKMAVFPAPNAHPIVLAQRLLILACISQISQYSSEDHSQLAGQWKKRAQTMTDTVIDLVTSKDHFVRNAEGLECLMLEATYHSNSGNIRRAFTTIRRAMALAQLFGIHRTEYQCPQQIDSQAPKFDAAYTWYRIVYLDRLYCLILGLPQGSSDIKFLNPPKKLKINFEEHLERQHCIIAAKILERNEVEPQNACVLTGEIDKMLQSAATIPPSEWWLLPTFSTSLSQSQRFLATGRLAMQLFHFNLINQTHLPYIFHNIHHNDGSSSPVPTTATTPTHECSKNACATASREILSRYLLIRESSLVVHAYTFLDFFTLIAAMTLLVLHIDNHWLHRASQSPHSRPSPHILSHMRPSDRAMLERLAHHMSLKDTSTTSKGFKVLQELLAVEDETFRYGSVGSGVIVKDESEVDANAKERFFEIRMPWYGWLRLSARKTCFKRIPEVDEVRTSIGEMETLVNGSGENSVGDGAQVGGEALFGDWFNAGFGLHSGFDEQDEGDFRGIETAFFDSLVANVGSGSTIVYGIQNFVTTHSRQIKAHEDESGASDDIAINIKEVKNPSEKLS</sequence>
<keyword evidence="7" id="KW-1185">Reference proteome</keyword>
<evidence type="ECO:0000256" key="1">
    <source>
        <dbReference type="ARBA" id="ARBA00023015"/>
    </source>
</evidence>
<dbReference type="CDD" id="cd12148">
    <property type="entry name" value="fungal_TF_MHR"/>
    <property type="match status" value="1"/>
</dbReference>
<organism evidence="6 7">
    <name type="scientific">Periconia macrospinosa</name>
    <dbReference type="NCBI Taxonomy" id="97972"/>
    <lineage>
        <taxon>Eukaryota</taxon>
        <taxon>Fungi</taxon>
        <taxon>Dikarya</taxon>
        <taxon>Ascomycota</taxon>
        <taxon>Pezizomycotina</taxon>
        <taxon>Dothideomycetes</taxon>
        <taxon>Pleosporomycetidae</taxon>
        <taxon>Pleosporales</taxon>
        <taxon>Massarineae</taxon>
        <taxon>Periconiaceae</taxon>
        <taxon>Periconia</taxon>
    </lineage>
</organism>
<dbReference type="InterPro" id="IPR036864">
    <property type="entry name" value="Zn2-C6_fun-type_DNA-bd_sf"/>
</dbReference>
<keyword evidence="2" id="KW-0804">Transcription</keyword>
<dbReference type="SMART" id="SM00066">
    <property type="entry name" value="GAL4"/>
    <property type="match status" value="1"/>
</dbReference>
<dbReference type="AlphaFoldDB" id="A0A2V1E0M7"/>
<evidence type="ECO:0000313" key="6">
    <source>
        <dbReference type="EMBL" id="PVI03859.1"/>
    </source>
</evidence>
<feature type="domain" description="Zn(2)-C6 fungal-type" evidence="5">
    <location>
        <begin position="22"/>
        <end position="53"/>
    </location>
</feature>
<keyword evidence="3" id="KW-0539">Nucleus</keyword>
<keyword evidence="1" id="KW-0805">Transcription regulation</keyword>
<feature type="compositionally biased region" description="Basic and acidic residues" evidence="4">
    <location>
        <begin position="121"/>
        <end position="131"/>
    </location>
</feature>
<dbReference type="STRING" id="97972.A0A2V1E0M7"/>
<dbReference type="CDD" id="cd00067">
    <property type="entry name" value="GAL4"/>
    <property type="match status" value="1"/>
</dbReference>
<reference evidence="6 7" key="1">
    <citation type="journal article" date="2018" name="Sci. Rep.">
        <title>Comparative genomics provides insights into the lifestyle and reveals functional heterogeneity of dark septate endophytic fungi.</title>
        <authorList>
            <person name="Knapp D.G."/>
            <person name="Nemeth J.B."/>
            <person name="Barry K."/>
            <person name="Hainaut M."/>
            <person name="Henrissat B."/>
            <person name="Johnson J."/>
            <person name="Kuo A."/>
            <person name="Lim J.H.P."/>
            <person name="Lipzen A."/>
            <person name="Nolan M."/>
            <person name="Ohm R.A."/>
            <person name="Tamas L."/>
            <person name="Grigoriev I.V."/>
            <person name="Spatafora J.W."/>
            <person name="Nagy L.G."/>
            <person name="Kovacs G.M."/>
        </authorList>
    </citation>
    <scope>NUCLEOTIDE SEQUENCE [LARGE SCALE GENOMIC DNA]</scope>
    <source>
        <strain evidence="6 7">DSE2036</strain>
    </source>
</reference>
<dbReference type="PANTHER" id="PTHR47840:SF1">
    <property type="entry name" value="ZN(II)2CYS6 TRANSCRIPTION FACTOR (EUROFUNG)"/>
    <property type="match status" value="1"/>
</dbReference>
<gene>
    <name evidence="6" type="ORF">DM02DRAFT_669564</name>
</gene>